<protein>
    <submittedName>
        <fullName evidence="2">Uncharacterized protein</fullName>
    </submittedName>
</protein>
<proteinExistence type="predicted"/>
<dbReference type="EMBL" id="JAOYFB010000004">
    <property type="protein sequence ID" value="KAK4013482.1"/>
    <property type="molecule type" value="Genomic_DNA"/>
</dbReference>
<evidence type="ECO:0000313" key="2">
    <source>
        <dbReference type="EMBL" id="KAK4013482.1"/>
    </source>
</evidence>
<dbReference type="Proteomes" id="UP001234178">
    <property type="component" value="Unassembled WGS sequence"/>
</dbReference>
<evidence type="ECO:0000256" key="1">
    <source>
        <dbReference type="SAM" id="MobiDB-lite"/>
    </source>
</evidence>
<evidence type="ECO:0000313" key="3">
    <source>
        <dbReference type="Proteomes" id="UP001234178"/>
    </source>
</evidence>
<comment type="caution">
    <text evidence="2">The sequence shown here is derived from an EMBL/GenBank/DDBJ whole genome shotgun (WGS) entry which is preliminary data.</text>
</comment>
<organism evidence="2 3">
    <name type="scientific">Daphnia magna</name>
    <dbReference type="NCBI Taxonomy" id="35525"/>
    <lineage>
        <taxon>Eukaryota</taxon>
        <taxon>Metazoa</taxon>
        <taxon>Ecdysozoa</taxon>
        <taxon>Arthropoda</taxon>
        <taxon>Crustacea</taxon>
        <taxon>Branchiopoda</taxon>
        <taxon>Diplostraca</taxon>
        <taxon>Cladocera</taxon>
        <taxon>Anomopoda</taxon>
        <taxon>Daphniidae</taxon>
        <taxon>Daphnia</taxon>
    </lineage>
</organism>
<name>A0ABQ9ZKQ3_9CRUS</name>
<feature type="compositionally biased region" description="Low complexity" evidence="1">
    <location>
        <begin position="30"/>
        <end position="43"/>
    </location>
</feature>
<feature type="compositionally biased region" description="Pro residues" evidence="1">
    <location>
        <begin position="44"/>
        <end position="54"/>
    </location>
</feature>
<reference evidence="2 3" key="1">
    <citation type="journal article" date="2023" name="Nucleic Acids Res.">
        <title>The hologenome of Daphnia magna reveals possible DNA methylation and microbiome-mediated evolution of the host genome.</title>
        <authorList>
            <person name="Chaturvedi A."/>
            <person name="Li X."/>
            <person name="Dhandapani V."/>
            <person name="Marshall H."/>
            <person name="Kissane S."/>
            <person name="Cuenca-Cambronero M."/>
            <person name="Asole G."/>
            <person name="Calvet F."/>
            <person name="Ruiz-Romero M."/>
            <person name="Marangio P."/>
            <person name="Guigo R."/>
            <person name="Rago D."/>
            <person name="Mirbahai L."/>
            <person name="Eastwood N."/>
            <person name="Colbourne J.K."/>
            <person name="Zhou J."/>
            <person name="Mallon E."/>
            <person name="Orsini L."/>
        </authorList>
    </citation>
    <scope>NUCLEOTIDE SEQUENCE [LARGE SCALE GENOMIC DNA]</scope>
    <source>
        <strain evidence="2">LRV0_1</strain>
    </source>
</reference>
<feature type="region of interest" description="Disordered" evidence="1">
    <location>
        <begin position="23"/>
        <end position="64"/>
    </location>
</feature>
<gene>
    <name evidence="2" type="ORF">OUZ56_026037</name>
</gene>
<sequence>MTCFKKPPLAITAADLPMSIGVQPTAVTNPSQSTASASAAVPPRRTPPRQPRPPHTTQEGEAFLPLPPPVLSCSSVAFPCYSHSESESDCCGAQQLRRGGDVKNRDL</sequence>
<accession>A0ABQ9ZKQ3</accession>
<keyword evidence="3" id="KW-1185">Reference proteome</keyword>